<dbReference type="GO" id="GO:0005886">
    <property type="term" value="C:plasma membrane"/>
    <property type="evidence" value="ECO:0007669"/>
    <property type="project" value="UniProtKB-SubCell"/>
</dbReference>
<dbReference type="InterPro" id="IPR049142">
    <property type="entry name" value="MS_channel_1st"/>
</dbReference>
<dbReference type="AlphaFoldDB" id="A0A2X4ZGD7"/>
<evidence type="ECO:0000256" key="6">
    <source>
        <dbReference type="ARBA" id="ARBA00023136"/>
    </source>
</evidence>
<dbReference type="Gene3D" id="1.10.287.1260">
    <property type="match status" value="1"/>
</dbReference>
<evidence type="ECO:0000256" key="5">
    <source>
        <dbReference type="ARBA" id="ARBA00022989"/>
    </source>
</evidence>
<feature type="domain" description="Mechanosensitive ion channel MscS" evidence="9">
    <location>
        <begin position="120"/>
        <end position="184"/>
    </location>
</feature>
<dbReference type="InterPro" id="IPR045276">
    <property type="entry name" value="YbiO_bact"/>
</dbReference>
<evidence type="ECO:0000256" key="8">
    <source>
        <dbReference type="SAM" id="Phobius"/>
    </source>
</evidence>
<dbReference type="SUPFAM" id="SSF50182">
    <property type="entry name" value="Sm-like ribonucleoproteins"/>
    <property type="match status" value="1"/>
</dbReference>
<dbReference type="PANTHER" id="PTHR30460">
    <property type="entry name" value="MODERATE CONDUCTANCE MECHANOSENSITIVE CHANNEL YBIO"/>
    <property type="match status" value="1"/>
</dbReference>
<accession>A0A2X4ZGD7</accession>
<dbReference type="GO" id="GO:0008381">
    <property type="term" value="F:mechanosensitive monoatomic ion channel activity"/>
    <property type="evidence" value="ECO:0007669"/>
    <property type="project" value="InterPro"/>
</dbReference>
<comment type="subcellular location">
    <subcellularLocation>
        <location evidence="1">Cell membrane</location>
        <topology evidence="1">Multi-pass membrane protein</topology>
    </subcellularLocation>
</comment>
<dbReference type="InterPro" id="IPR023408">
    <property type="entry name" value="MscS_beta-dom_sf"/>
</dbReference>
<dbReference type="STRING" id="1348624.GCA_001591545_03251"/>
<evidence type="ECO:0000256" key="7">
    <source>
        <dbReference type="ARBA" id="ARBA00059688"/>
    </source>
</evidence>
<comment type="function">
    <text evidence="7">May play a role in resistance to osmotic downshock.</text>
</comment>
<evidence type="ECO:0000259" key="9">
    <source>
        <dbReference type="Pfam" id="PF00924"/>
    </source>
</evidence>
<dbReference type="PANTHER" id="PTHR30460:SF0">
    <property type="entry name" value="MODERATE CONDUCTANCE MECHANOSENSITIVE CHANNEL YBIO"/>
    <property type="match status" value="1"/>
</dbReference>
<dbReference type="Pfam" id="PF00924">
    <property type="entry name" value="MS_channel_2nd"/>
    <property type="match status" value="1"/>
</dbReference>
<dbReference type="InterPro" id="IPR006685">
    <property type="entry name" value="MscS_channel_2nd"/>
</dbReference>
<dbReference type="FunFam" id="2.30.30.60:FF:000001">
    <property type="entry name" value="MscS Mechanosensitive ion channel"/>
    <property type="match status" value="1"/>
</dbReference>
<evidence type="ECO:0000256" key="1">
    <source>
        <dbReference type="ARBA" id="ARBA00004651"/>
    </source>
</evidence>
<keyword evidence="3" id="KW-1003">Cell membrane</keyword>
<feature type="domain" description="Mechanosensitive ion channel MscS C-terminal" evidence="10">
    <location>
        <begin position="191"/>
        <end position="271"/>
    </location>
</feature>
<evidence type="ECO:0000313" key="13">
    <source>
        <dbReference type="Proteomes" id="UP000249134"/>
    </source>
</evidence>
<dbReference type="RefSeq" id="WP_066144629.1">
    <property type="nucleotide sequence ID" value="NZ_CBCSGM010000005.1"/>
</dbReference>
<dbReference type="EMBL" id="LS483476">
    <property type="protein sequence ID" value="SQI63755.1"/>
    <property type="molecule type" value="Genomic_DNA"/>
</dbReference>
<feature type="transmembrane region" description="Helical" evidence="8">
    <location>
        <begin position="75"/>
        <end position="96"/>
    </location>
</feature>
<dbReference type="Pfam" id="PF21082">
    <property type="entry name" value="MS_channel_3rd"/>
    <property type="match status" value="1"/>
</dbReference>
<proteinExistence type="inferred from homology"/>
<protein>
    <submittedName>
        <fullName evidence="12">Mechanosensitive ion channel MscS</fullName>
    </submittedName>
</protein>
<dbReference type="KEGG" id="blen:NCTC4824_04283"/>
<evidence type="ECO:0000259" key="10">
    <source>
        <dbReference type="Pfam" id="PF21082"/>
    </source>
</evidence>
<gene>
    <name evidence="12" type="primary">kefA</name>
    <name evidence="12" type="ORF">NCTC4824_04283</name>
</gene>
<organism evidence="12 13">
    <name type="scientific">Lederbergia lenta</name>
    <name type="common">Bacillus lentus</name>
    <dbReference type="NCBI Taxonomy" id="1467"/>
    <lineage>
        <taxon>Bacteria</taxon>
        <taxon>Bacillati</taxon>
        <taxon>Bacillota</taxon>
        <taxon>Bacilli</taxon>
        <taxon>Bacillales</taxon>
        <taxon>Bacillaceae</taxon>
        <taxon>Lederbergia</taxon>
    </lineage>
</organism>
<dbReference type="Proteomes" id="UP000249134">
    <property type="component" value="Chromosome 1"/>
</dbReference>
<dbReference type="Gene3D" id="3.30.70.100">
    <property type="match status" value="1"/>
</dbReference>
<dbReference type="FunFam" id="1.10.287.1260:FF:000005">
    <property type="entry name" value="Mechanosensitive ion channel family protein"/>
    <property type="match status" value="1"/>
</dbReference>
<feature type="domain" description="Mechanosensitive ion channel transmembrane helices 2/3" evidence="11">
    <location>
        <begin position="78"/>
        <end position="119"/>
    </location>
</feature>
<evidence type="ECO:0000259" key="11">
    <source>
        <dbReference type="Pfam" id="PF21088"/>
    </source>
</evidence>
<evidence type="ECO:0000256" key="4">
    <source>
        <dbReference type="ARBA" id="ARBA00022692"/>
    </source>
</evidence>
<evidence type="ECO:0000256" key="3">
    <source>
        <dbReference type="ARBA" id="ARBA00022475"/>
    </source>
</evidence>
<feature type="transmembrane region" description="Helical" evidence="8">
    <location>
        <begin position="32"/>
        <end position="54"/>
    </location>
</feature>
<dbReference type="InterPro" id="IPR049278">
    <property type="entry name" value="MS_channel_C"/>
</dbReference>
<dbReference type="SUPFAM" id="SSF82689">
    <property type="entry name" value="Mechanosensitive channel protein MscS (YggB), C-terminal domain"/>
    <property type="match status" value="1"/>
</dbReference>
<dbReference type="SUPFAM" id="SSF82861">
    <property type="entry name" value="Mechanosensitive channel protein MscS (YggB), transmembrane region"/>
    <property type="match status" value="1"/>
</dbReference>
<keyword evidence="4 8" id="KW-0812">Transmembrane</keyword>
<keyword evidence="5 8" id="KW-1133">Transmembrane helix</keyword>
<dbReference type="InterPro" id="IPR011066">
    <property type="entry name" value="MscS_channel_C_sf"/>
</dbReference>
<sequence>MDKNVKEAASTFGDKLFDQKMWIELGSTGLKIILIFVIASVVIKVGKAAVGNMLKIKTKSRLRISERRENTLVKLLQNIITYSIYFIAFVTILSTVGIDIKGILAGAGILGVAVGFGSQNLVKDVIAGFFVIFEDQFSVGDEVKINSFEGKVEEIGLRTTKVLNWTGELYIIPNGSITEVTNYSIYNSTAVVDFTINYEGDLDKVERAIELLLTTLPKKYEEIIDTPKLLGIEQFNGEEVVFRITAETIPLKNWYIARQIRRELKVELDRQLPEIKNTESHQEE</sequence>
<evidence type="ECO:0000256" key="2">
    <source>
        <dbReference type="ARBA" id="ARBA00008017"/>
    </source>
</evidence>
<dbReference type="Gene3D" id="2.30.30.60">
    <property type="match status" value="1"/>
</dbReference>
<name>A0A2X4ZGD7_LEDLE</name>
<dbReference type="Pfam" id="PF21088">
    <property type="entry name" value="MS_channel_1st"/>
    <property type="match status" value="1"/>
</dbReference>
<keyword evidence="6 8" id="KW-0472">Membrane</keyword>
<evidence type="ECO:0000313" key="12">
    <source>
        <dbReference type="EMBL" id="SQI63755.1"/>
    </source>
</evidence>
<dbReference type="InterPro" id="IPR011014">
    <property type="entry name" value="MscS_channel_TM-2"/>
</dbReference>
<keyword evidence="13" id="KW-1185">Reference proteome</keyword>
<reference evidence="12 13" key="1">
    <citation type="submission" date="2018-06" db="EMBL/GenBank/DDBJ databases">
        <authorList>
            <consortium name="Pathogen Informatics"/>
            <person name="Doyle S."/>
        </authorList>
    </citation>
    <scope>NUCLEOTIDE SEQUENCE [LARGE SCALE GENOMIC DNA]</scope>
    <source>
        <strain evidence="12 13">NCTC4824</strain>
    </source>
</reference>
<dbReference type="InterPro" id="IPR010920">
    <property type="entry name" value="LSM_dom_sf"/>
</dbReference>
<comment type="similarity">
    <text evidence="2">Belongs to the MscS (TC 1.A.23) family.</text>
</comment>